<name>A0A552PNA6_9CHRO</name>
<sequence>MSILSPRLYSFYYNRIWYHSFNQCAWCVPQKSLAGAVGATLGNAPYSDGEGTAFAQKIHYQSASPFK</sequence>
<dbReference type="Proteomes" id="UP000317165">
    <property type="component" value="Unassembled WGS sequence"/>
</dbReference>
<reference evidence="1 2" key="1">
    <citation type="submission" date="2019-01" db="EMBL/GenBank/DDBJ databases">
        <title>Coherence of Microcystis species and biogeography revealed through population genomics.</title>
        <authorList>
            <person name="Perez-Carrascal O.M."/>
            <person name="Terrat Y."/>
            <person name="Giani A."/>
            <person name="Fortin N."/>
            <person name="Tromas N."/>
            <person name="Shapiro B.J."/>
        </authorList>
    </citation>
    <scope>NUCLEOTIDE SEQUENCE [LARGE SCALE GENOMIC DNA]</scope>
    <source>
        <strain evidence="1">Mp_MB_F_20051200_S9</strain>
    </source>
</reference>
<protein>
    <submittedName>
        <fullName evidence="1">Uncharacterized protein</fullName>
    </submittedName>
</protein>
<evidence type="ECO:0000313" key="2">
    <source>
        <dbReference type="Proteomes" id="UP000317165"/>
    </source>
</evidence>
<dbReference type="AlphaFoldDB" id="A0A552PNA6"/>
<comment type="caution">
    <text evidence="1">The sequence shown here is derived from an EMBL/GenBank/DDBJ whole genome shotgun (WGS) entry which is preliminary data.</text>
</comment>
<organism evidence="1 2">
    <name type="scientific">Microcystis panniformis Mp_MB_F_20051200_S9</name>
    <dbReference type="NCBI Taxonomy" id="2486223"/>
    <lineage>
        <taxon>Bacteria</taxon>
        <taxon>Bacillati</taxon>
        <taxon>Cyanobacteriota</taxon>
        <taxon>Cyanophyceae</taxon>
        <taxon>Oscillatoriophycideae</taxon>
        <taxon>Chroococcales</taxon>
        <taxon>Microcystaceae</taxon>
        <taxon>Microcystis</taxon>
    </lineage>
</organism>
<proteinExistence type="predicted"/>
<gene>
    <name evidence="1" type="ORF">EWV53_18860</name>
</gene>
<evidence type="ECO:0000313" key="1">
    <source>
        <dbReference type="EMBL" id="TRV58449.1"/>
    </source>
</evidence>
<dbReference type="EMBL" id="SFAC01000222">
    <property type="protein sequence ID" value="TRV58449.1"/>
    <property type="molecule type" value="Genomic_DNA"/>
</dbReference>
<accession>A0A552PNA6</accession>